<feature type="transmembrane region" description="Helical" evidence="1">
    <location>
        <begin position="339"/>
        <end position="359"/>
    </location>
</feature>
<dbReference type="Proteomes" id="UP000002881">
    <property type="component" value="Chromosome"/>
</dbReference>
<proteinExistence type="predicted"/>
<keyword evidence="1" id="KW-1133">Transmembrane helix</keyword>
<feature type="transmembrane region" description="Helical" evidence="1">
    <location>
        <begin position="270"/>
        <end position="290"/>
    </location>
</feature>
<dbReference type="STRING" id="660470.Theba_2374"/>
<feature type="transmembrane region" description="Helical" evidence="1">
    <location>
        <begin position="76"/>
        <end position="98"/>
    </location>
</feature>
<dbReference type="AlphaFoldDB" id="I2F7U1"/>
<feature type="transmembrane region" description="Helical" evidence="1">
    <location>
        <begin position="213"/>
        <end position="230"/>
    </location>
</feature>
<evidence type="ECO:0000313" key="2">
    <source>
        <dbReference type="EMBL" id="AFK07994.1"/>
    </source>
</evidence>
<dbReference type="EMBL" id="CP003532">
    <property type="protein sequence ID" value="AFK07994.1"/>
    <property type="molecule type" value="Genomic_DNA"/>
</dbReference>
<accession>I2F7U1</accession>
<dbReference type="RefSeq" id="WP_014731740.1">
    <property type="nucleotide sequence ID" value="NC_017934.1"/>
</dbReference>
<dbReference type="KEGG" id="mpg:Theba_2374"/>
<feature type="transmembrane region" description="Helical" evidence="1">
    <location>
        <begin position="104"/>
        <end position="124"/>
    </location>
</feature>
<keyword evidence="1" id="KW-0812">Transmembrane</keyword>
<dbReference type="GeneID" id="87108090"/>
<feature type="transmembrane region" description="Helical" evidence="1">
    <location>
        <begin position="136"/>
        <end position="160"/>
    </location>
</feature>
<name>I2F7U1_9BACT</name>
<sequence precursor="true">MNLTKVFSESELSLEVVILMIAGLILLITGILLFPVATGGLPYYENGLYGLLLVMFSLQIISMGKTPFGDLRRSKFVVLAGLIVGGIGTITCFIPDAFNDIPRLLLFLFFGPGGALLLLQMILSKDKLKAWSKYGGIFKHLIAGCTVAYVSSILISVLLWNQSLLSVQMTAILVLIYGVAVVYLSFVLRKIYSTYPQEQKSKDGEVELPIDRAMILFTSVFMIILGVLLIPVNLGLLPFSGSAQLGLLMMIFAIQMIASGSTPIGVFPRSLPVILIGFVFAALGTVSCIIPEVLVYPLTVLVGVLNILGGAISIGKFLGRRVSSTDQQKGKIPKILVKLNVSQLILNVLAIAFGLSMLISHLLPGLVIGVVLAANGVVLLYLLYILFIIDRIQKEMGTESSLEIYQS</sequence>
<reference evidence="2 3" key="1">
    <citation type="journal article" date="2012" name="Genome Biol. Evol.">
        <title>Genome Sequence of the Mesophilic Thermotogales Bacterium Mesotoga prima MesG1.Ag.4.2 Reveals the Largest Thermotogales Genome To Date.</title>
        <authorList>
            <person name="Zhaxybayeva O."/>
            <person name="Swithers K.S."/>
            <person name="Foght J."/>
            <person name="Green A.G."/>
            <person name="Bruce D."/>
            <person name="Detter C."/>
            <person name="Han S."/>
            <person name="Teshima H."/>
            <person name="Han J."/>
            <person name="Woyke T."/>
            <person name="Pitluck S."/>
            <person name="Nolan M."/>
            <person name="Ivanova N."/>
            <person name="Pati A."/>
            <person name="Land M.L."/>
            <person name="Dlutek M."/>
            <person name="Doolittle W.F."/>
            <person name="Noll K.M."/>
            <person name="Nesbo C.L."/>
        </authorList>
    </citation>
    <scope>NUCLEOTIDE SEQUENCE [LARGE SCALE GENOMIC DNA]</scope>
    <source>
        <strain evidence="3">mesG1.Ag.4.2</strain>
    </source>
</reference>
<keyword evidence="1" id="KW-0472">Membrane</keyword>
<feature type="transmembrane region" description="Helical" evidence="1">
    <location>
        <begin position="236"/>
        <end position="258"/>
    </location>
</feature>
<feature type="transmembrane region" description="Helical" evidence="1">
    <location>
        <begin position="296"/>
        <end position="318"/>
    </location>
</feature>
<feature type="transmembrane region" description="Helical" evidence="1">
    <location>
        <begin position="12"/>
        <end position="34"/>
    </location>
</feature>
<evidence type="ECO:0000313" key="3">
    <source>
        <dbReference type="Proteomes" id="UP000002881"/>
    </source>
</evidence>
<gene>
    <name evidence="2" type="ORF">Theba_2374</name>
</gene>
<dbReference type="eggNOG" id="ENOG502Z9MX">
    <property type="taxonomic scope" value="Bacteria"/>
</dbReference>
<evidence type="ECO:0000256" key="1">
    <source>
        <dbReference type="SAM" id="Phobius"/>
    </source>
</evidence>
<feature type="transmembrane region" description="Helical" evidence="1">
    <location>
        <begin position="365"/>
        <end position="389"/>
    </location>
</feature>
<dbReference type="HOGENOM" id="CLU_703286_0_0_0"/>
<protein>
    <submittedName>
        <fullName evidence="2">Uncharacterized protein</fullName>
    </submittedName>
</protein>
<keyword evidence="3" id="KW-1185">Reference proteome</keyword>
<feature type="transmembrane region" description="Helical" evidence="1">
    <location>
        <begin position="172"/>
        <end position="192"/>
    </location>
</feature>
<organism evidence="2 3">
    <name type="scientific">Mesotoga prima MesG1.Ag.4.2</name>
    <dbReference type="NCBI Taxonomy" id="660470"/>
    <lineage>
        <taxon>Bacteria</taxon>
        <taxon>Thermotogati</taxon>
        <taxon>Thermotogota</taxon>
        <taxon>Thermotogae</taxon>
        <taxon>Kosmotogales</taxon>
        <taxon>Kosmotogaceae</taxon>
        <taxon>Mesotoga</taxon>
    </lineage>
</organism>
<feature type="transmembrane region" description="Helical" evidence="1">
    <location>
        <begin position="46"/>
        <end position="64"/>
    </location>
</feature>